<name>A0ACD0NSB1_9BASI</name>
<keyword evidence="2" id="KW-1185">Reference proteome</keyword>
<proteinExistence type="predicted"/>
<accession>A0ACD0NSB1</accession>
<evidence type="ECO:0000313" key="1">
    <source>
        <dbReference type="EMBL" id="PWN48701.1"/>
    </source>
</evidence>
<protein>
    <submittedName>
        <fullName evidence="1">Uncharacterized protein</fullName>
    </submittedName>
</protein>
<organism evidence="1 2">
    <name type="scientific">Violaceomyces palustris</name>
    <dbReference type="NCBI Taxonomy" id="1673888"/>
    <lineage>
        <taxon>Eukaryota</taxon>
        <taxon>Fungi</taxon>
        <taxon>Dikarya</taxon>
        <taxon>Basidiomycota</taxon>
        <taxon>Ustilaginomycotina</taxon>
        <taxon>Ustilaginomycetes</taxon>
        <taxon>Violaceomycetales</taxon>
        <taxon>Violaceomycetaceae</taxon>
        <taxon>Violaceomyces</taxon>
    </lineage>
</organism>
<evidence type="ECO:0000313" key="2">
    <source>
        <dbReference type="Proteomes" id="UP000245626"/>
    </source>
</evidence>
<dbReference type="Proteomes" id="UP000245626">
    <property type="component" value="Unassembled WGS sequence"/>
</dbReference>
<dbReference type="EMBL" id="KZ820155">
    <property type="protein sequence ID" value="PWN48701.1"/>
    <property type="molecule type" value="Genomic_DNA"/>
</dbReference>
<reference evidence="1 2" key="1">
    <citation type="journal article" date="2018" name="Mol. Biol. Evol.">
        <title>Broad Genomic Sampling Reveals a Smut Pathogenic Ancestry of the Fungal Clade Ustilaginomycotina.</title>
        <authorList>
            <person name="Kijpornyongpan T."/>
            <person name="Mondo S.J."/>
            <person name="Barry K."/>
            <person name="Sandor L."/>
            <person name="Lee J."/>
            <person name="Lipzen A."/>
            <person name="Pangilinan J."/>
            <person name="LaButti K."/>
            <person name="Hainaut M."/>
            <person name="Henrissat B."/>
            <person name="Grigoriev I.V."/>
            <person name="Spatafora J.W."/>
            <person name="Aime M.C."/>
        </authorList>
    </citation>
    <scope>NUCLEOTIDE SEQUENCE [LARGE SCALE GENOMIC DNA]</scope>
    <source>
        <strain evidence="1 2">SA 807</strain>
    </source>
</reference>
<gene>
    <name evidence="1" type="ORF">IE53DRAFT_182771</name>
</gene>
<sequence length="264" mass="29024">MLIFSIVPANQPEVLVIQCGLDGLAGDPMSIWNLDCRSVLKVISTFLSWDLPTLLLGGGGYDNVNAAKCWSLITSLALGRLEMSDLEEEQDRDEASLGSGNSLVKARGNEADDKEFARENGRHTETEPTLSEEGEGMKVDLVEIADKGLDALEEGVEMQVAAVESKGLDRNADGSKAKGGQGRLDKISLSTPVPFHEFWDRYSRDPILDVRRGEFETPISPLPLTLESIFQCISDPNQWTLCHSHPSPTLPILLGERRDEGYQR</sequence>